<accession>A0A220S4F4</accession>
<evidence type="ECO:0000256" key="4">
    <source>
        <dbReference type="ARBA" id="ARBA00022475"/>
    </source>
</evidence>
<dbReference type="PANTHER" id="PTHR42770">
    <property type="entry name" value="AMINO ACID TRANSPORTER-RELATED"/>
    <property type="match status" value="1"/>
</dbReference>
<dbReference type="NCBIfam" id="TIGR00905">
    <property type="entry name" value="2A0302"/>
    <property type="match status" value="1"/>
</dbReference>
<comment type="similarity">
    <text evidence="2">Belongs to the amino acid-polyamine-organocation (APC) superfamily. Basic amino acid/polyamine antiporter (APA) (TC 2.A.3.2) family.</text>
</comment>
<evidence type="ECO:0000256" key="3">
    <source>
        <dbReference type="ARBA" id="ARBA00022448"/>
    </source>
</evidence>
<dbReference type="GO" id="GO:0005886">
    <property type="term" value="C:plasma membrane"/>
    <property type="evidence" value="ECO:0007669"/>
    <property type="project" value="UniProtKB-SubCell"/>
</dbReference>
<dbReference type="Proteomes" id="UP000198238">
    <property type="component" value="Chromosome"/>
</dbReference>
<evidence type="ECO:0000256" key="1">
    <source>
        <dbReference type="ARBA" id="ARBA00004651"/>
    </source>
</evidence>
<keyword evidence="7" id="KW-1133">Transmembrane helix</keyword>
<proteinExistence type="inferred from homology"/>
<organism evidence="9 10">
    <name type="scientific">Neisseria chenwenguii</name>
    <dbReference type="NCBI Taxonomy" id="1853278"/>
    <lineage>
        <taxon>Bacteria</taxon>
        <taxon>Pseudomonadati</taxon>
        <taxon>Pseudomonadota</taxon>
        <taxon>Betaproteobacteria</taxon>
        <taxon>Neisseriales</taxon>
        <taxon>Neisseriaceae</taxon>
        <taxon>Neisseria</taxon>
    </lineage>
</organism>
<evidence type="ECO:0000313" key="9">
    <source>
        <dbReference type="EMBL" id="ASK28223.1"/>
    </source>
</evidence>
<dbReference type="InterPro" id="IPR050367">
    <property type="entry name" value="APC_superfamily"/>
</dbReference>
<protein>
    <submittedName>
        <fullName evidence="9">Arginine:ornithine antiporter</fullName>
    </submittedName>
</protein>
<dbReference type="OrthoDB" id="3185104at2"/>
<dbReference type="GO" id="GO:0006865">
    <property type="term" value="P:amino acid transport"/>
    <property type="evidence" value="ECO:0007669"/>
    <property type="project" value="UniProtKB-KW"/>
</dbReference>
<keyword evidence="4" id="KW-1003">Cell membrane</keyword>
<sequence>MSSKSQIGLTALTALVISSMIGSGIFSLPQNMAAAAGSQALLIGWLITGAGIMFLGVSFACLAKLKPDLDGGIYTYARDGFGDLMGFFSAWGYWLCTTVGIVGYLVVAFEGIGTLVDTPDAVVFGKGNTTASFVGASAVAWLVYALVAHGIREAAGVNLAATFVKVFPLLLFIGLAAYFFKSDVFAADWSGASLATPENPDTSLMTQVKNTMLITLWVFTGIEGAAVLSKHAKSRADVGKATVIGVALTLAMYVAITLLAQGVLPRAKIAAMANPSMAGVLAYMVGGWGKVLITVCLMVSVLSSYLSWTLYATEIPHLGAKNGTFPPSFIPLNKNEVPQGSLLFTTLTVQLCLFLVWQTGNSYSALLMISTSMILIPYLLVGAYLLKLSFTQKLAPKYRLIGAAATLYSLWIVYAAGTEYLLFSVLLYLPGVLLFLYSQRKHHGGWRFNGYEKAVLLALVVLAVPAVMKFVESLGA</sequence>
<dbReference type="EMBL" id="CP022278">
    <property type="protein sequence ID" value="ASK28223.1"/>
    <property type="molecule type" value="Genomic_DNA"/>
</dbReference>
<keyword evidence="3" id="KW-0813">Transport</keyword>
<dbReference type="Gene3D" id="1.20.1740.10">
    <property type="entry name" value="Amino acid/polyamine transporter I"/>
    <property type="match status" value="1"/>
</dbReference>
<dbReference type="InterPro" id="IPR002293">
    <property type="entry name" value="AA/rel_permease1"/>
</dbReference>
<dbReference type="InterPro" id="IPR004754">
    <property type="entry name" value="Amino_acid_antiprt"/>
</dbReference>
<dbReference type="AlphaFoldDB" id="A0A220S4F4"/>
<dbReference type="PANTHER" id="PTHR42770:SF4">
    <property type="entry name" value="ARGININE_ORNITHINE ANTIPORTER-RELATED"/>
    <property type="match status" value="1"/>
</dbReference>
<dbReference type="Pfam" id="PF13520">
    <property type="entry name" value="AA_permease_2"/>
    <property type="match status" value="1"/>
</dbReference>
<dbReference type="RefSeq" id="WP_089036913.1">
    <property type="nucleotide sequence ID" value="NZ_CP022278.1"/>
</dbReference>
<gene>
    <name evidence="9" type="ORF">BG910_11200</name>
</gene>
<keyword evidence="5" id="KW-0812">Transmembrane</keyword>
<dbReference type="KEGG" id="nei:BG910_11200"/>
<keyword evidence="8" id="KW-0472">Membrane</keyword>
<evidence type="ECO:0000313" key="10">
    <source>
        <dbReference type="Proteomes" id="UP000198238"/>
    </source>
</evidence>
<reference evidence="9 10" key="1">
    <citation type="submission" date="2017-06" db="EMBL/GenBank/DDBJ databases">
        <title>Neisseria chenwenguii sp. nov., isolated from the intestinal contents of Tibetan Plateau Pika in Yushu, Qinghai Province, China.</title>
        <authorList>
            <person name="Zhang G."/>
        </authorList>
    </citation>
    <scope>NUCLEOTIDE SEQUENCE [LARGE SCALE GENOMIC DNA]</scope>
    <source>
        <strain evidence="9 10">10023</strain>
    </source>
</reference>
<name>A0A220S4F4_9NEIS</name>
<dbReference type="PIRSF" id="PIRSF006060">
    <property type="entry name" value="AA_transporter"/>
    <property type="match status" value="1"/>
</dbReference>
<keyword evidence="10" id="KW-1185">Reference proteome</keyword>
<evidence type="ECO:0000256" key="6">
    <source>
        <dbReference type="ARBA" id="ARBA00022970"/>
    </source>
</evidence>
<comment type="subcellular location">
    <subcellularLocation>
        <location evidence="1">Cell membrane</location>
        <topology evidence="1">Multi-pass membrane protein</topology>
    </subcellularLocation>
</comment>
<evidence type="ECO:0000256" key="5">
    <source>
        <dbReference type="ARBA" id="ARBA00022692"/>
    </source>
</evidence>
<evidence type="ECO:0000256" key="7">
    <source>
        <dbReference type="ARBA" id="ARBA00022989"/>
    </source>
</evidence>
<evidence type="ECO:0000256" key="2">
    <source>
        <dbReference type="ARBA" id="ARBA00008220"/>
    </source>
</evidence>
<keyword evidence="6" id="KW-0029">Amino-acid transport</keyword>
<evidence type="ECO:0000256" key="8">
    <source>
        <dbReference type="ARBA" id="ARBA00023136"/>
    </source>
</evidence>
<dbReference type="GO" id="GO:0022857">
    <property type="term" value="F:transmembrane transporter activity"/>
    <property type="evidence" value="ECO:0007669"/>
    <property type="project" value="InterPro"/>
</dbReference>